<evidence type="ECO:0000313" key="2">
    <source>
        <dbReference type="EMBL" id="MFD1718632.1"/>
    </source>
</evidence>
<evidence type="ECO:0000259" key="1">
    <source>
        <dbReference type="PROSITE" id="PS51384"/>
    </source>
</evidence>
<organism evidence="2 3">
    <name type="scientific">Georgenia deserti</name>
    <dbReference type="NCBI Taxonomy" id="2093781"/>
    <lineage>
        <taxon>Bacteria</taxon>
        <taxon>Bacillati</taxon>
        <taxon>Actinomycetota</taxon>
        <taxon>Actinomycetes</taxon>
        <taxon>Micrococcales</taxon>
        <taxon>Bogoriellaceae</taxon>
        <taxon>Georgenia</taxon>
    </lineage>
</organism>
<dbReference type="RefSeq" id="WP_388007302.1">
    <property type="nucleotide sequence ID" value="NZ_JBHUEE010000006.1"/>
</dbReference>
<dbReference type="EMBL" id="JBHUEE010000006">
    <property type="protein sequence ID" value="MFD1718632.1"/>
    <property type="molecule type" value="Genomic_DNA"/>
</dbReference>
<protein>
    <submittedName>
        <fullName evidence="2">Siderophore-interacting protein</fullName>
    </submittedName>
</protein>
<comment type="caution">
    <text evidence="2">The sequence shown here is derived from an EMBL/GenBank/DDBJ whole genome shotgun (WGS) entry which is preliminary data.</text>
</comment>
<dbReference type="InterPro" id="IPR007037">
    <property type="entry name" value="SIP_rossman_dom"/>
</dbReference>
<dbReference type="Proteomes" id="UP001597277">
    <property type="component" value="Unassembled WGS sequence"/>
</dbReference>
<dbReference type="SUPFAM" id="SSF63380">
    <property type="entry name" value="Riboflavin synthase domain-like"/>
    <property type="match status" value="1"/>
</dbReference>
<reference evidence="3" key="1">
    <citation type="journal article" date="2019" name="Int. J. Syst. Evol. Microbiol.">
        <title>The Global Catalogue of Microorganisms (GCM) 10K type strain sequencing project: providing services to taxonomists for standard genome sequencing and annotation.</title>
        <authorList>
            <consortium name="The Broad Institute Genomics Platform"/>
            <consortium name="The Broad Institute Genome Sequencing Center for Infectious Disease"/>
            <person name="Wu L."/>
            <person name="Ma J."/>
        </authorList>
    </citation>
    <scope>NUCLEOTIDE SEQUENCE [LARGE SCALE GENOMIC DNA]</scope>
    <source>
        <strain evidence="3">JCM 17130</strain>
    </source>
</reference>
<sequence length="263" mass="29034">MTETPKRKRVPHTVDVAAAWRVTPNLVRVTLTGDELARVDPTSYTDRYIKLVMAEPEEPDGRPTLRTYTIRDVREDAWDIDIVVHGDEGYGGPWAQRVRPGDQVTFLGPGGGYAPDPQARWHLLAGDDAALPAIAAALEAMPHDAVARAFVEVPSEADRQDLQAPADTRISWVIRGTESLEEAVIGAHERGELPAGAPHAFLHGEANCVRVLRRWARAELGVSREQLSASGYWRRGVDDERWRALKREWVAAVELDDAALTGS</sequence>
<dbReference type="CDD" id="cd06193">
    <property type="entry name" value="siderophore_interacting"/>
    <property type="match status" value="1"/>
</dbReference>
<dbReference type="Gene3D" id="3.40.50.80">
    <property type="entry name" value="Nucleotide-binding domain of ferredoxin-NADP reductase (FNR) module"/>
    <property type="match status" value="1"/>
</dbReference>
<name>A0ABW4L820_9MICO</name>
<dbReference type="InterPro" id="IPR017938">
    <property type="entry name" value="Riboflavin_synthase-like_b-brl"/>
</dbReference>
<dbReference type="Gene3D" id="2.40.30.10">
    <property type="entry name" value="Translation factors"/>
    <property type="match status" value="1"/>
</dbReference>
<dbReference type="InterPro" id="IPR039261">
    <property type="entry name" value="FNR_nucleotide-bd"/>
</dbReference>
<dbReference type="PANTHER" id="PTHR30157:SF0">
    <property type="entry name" value="NADPH-DEPENDENT FERRIC-CHELATE REDUCTASE"/>
    <property type="match status" value="1"/>
</dbReference>
<proteinExistence type="predicted"/>
<dbReference type="InterPro" id="IPR013113">
    <property type="entry name" value="SIP_FAD-bd"/>
</dbReference>
<dbReference type="Pfam" id="PF08021">
    <property type="entry name" value="FAD_binding_9"/>
    <property type="match status" value="1"/>
</dbReference>
<evidence type="ECO:0000313" key="3">
    <source>
        <dbReference type="Proteomes" id="UP001597277"/>
    </source>
</evidence>
<keyword evidence="3" id="KW-1185">Reference proteome</keyword>
<accession>A0ABW4L820</accession>
<feature type="domain" description="FAD-binding FR-type" evidence="1">
    <location>
        <begin position="9"/>
        <end position="116"/>
    </location>
</feature>
<dbReference type="PROSITE" id="PS51384">
    <property type="entry name" value="FAD_FR"/>
    <property type="match status" value="1"/>
</dbReference>
<dbReference type="InterPro" id="IPR039374">
    <property type="entry name" value="SIP_fam"/>
</dbReference>
<dbReference type="InterPro" id="IPR017927">
    <property type="entry name" value="FAD-bd_FR_type"/>
</dbReference>
<dbReference type="PANTHER" id="PTHR30157">
    <property type="entry name" value="FERRIC REDUCTASE, NADPH-DEPENDENT"/>
    <property type="match status" value="1"/>
</dbReference>
<dbReference type="Pfam" id="PF04954">
    <property type="entry name" value="SIP"/>
    <property type="match status" value="1"/>
</dbReference>
<gene>
    <name evidence="2" type="ORF">ACFSE6_12360</name>
</gene>